<keyword evidence="2 5" id="KW-0560">Oxidoreductase</keyword>
<dbReference type="GO" id="GO:0055129">
    <property type="term" value="P:L-proline biosynthetic process"/>
    <property type="evidence" value="ECO:0007669"/>
    <property type="project" value="UniProtKB-UniRule"/>
</dbReference>
<dbReference type="PATRIC" id="fig|632773.3.peg.777"/>
<reference evidence="8 9" key="1">
    <citation type="submission" date="2015-08" db="EMBL/GenBank/DDBJ databases">
        <title>The complete genome sequence of Bacillus beveridgei MLTeJB.</title>
        <authorList>
            <person name="Hanson T.E."/>
            <person name="Mesa C."/>
            <person name="Basesman S.M."/>
            <person name="Oremland R.S."/>
        </authorList>
    </citation>
    <scope>NUCLEOTIDE SEQUENCE [LARGE SCALE GENOMIC DNA]</scope>
    <source>
        <strain evidence="8 9">MLTeJB</strain>
    </source>
</reference>
<dbReference type="EMBL" id="CP012502">
    <property type="protein sequence ID" value="AOM82112.1"/>
    <property type="molecule type" value="Genomic_DNA"/>
</dbReference>
<evidence type="ECO:0000313" key="9">
    <source>
        <dbReference type="Proteomes" id="UP000094463"/>
    </source>
</evidence>
<keyword evidence="2 4" id="KW-0521">NADP</keyword>
<comment type="subcellular location">
    <subcellularLocation>
        <location evidence="2">Cytoplasm</location>
    </subcellularLocation>
</comment>
<feature type="binding site" evidence="4">
    <location>
        <begin position="11"/>
        <end position="16"/>
    </location>
    <ligand>
        <name>NADP(+)</name>
        <dbReference type="ChEBI" id="CHEBI:58349"/>
    </ligand>
</feature>
<keyword evidence="2 5" id="KW-0028">Amino-acid biosynthesis</keyword>
<comment type="similarity">
    <text evidence="1 2 5">Belongs to the pyrroline-5-carboxylate reductase family.</text>
</comment>
<keyword evidence="2 5" id="KW-0641">Proline biosynthesis</keyword>
<dbReference type="SUPFAM" id="SSF51735">
    <property type="entry name" value="NAD(P)-binding Rossmann-fold domains"/>
    <property type="match status" value="1"/>
</dbReference>
<evidence type="ECO:0000256" key="5">
    <source>
        <dbReference type="RuleBase" id="RU003903"/>
    </source>
</evidence>
<dbReference type="InterPro" id="IPR000304">
    <property type="entry name" value="Pyrroline-COOH_reductase"/>
</dbReference>
<dbReference type="Proteomes" id="UP000094463">
    <property type="component" value="Chromosome"/>
</dbReference>
<dbReference type="SUPFAM" id="SSF48179">
    <property type="entry name" value="6-phosphogluconate dehydrogenase C-terminal domain-like"/>
    <property type="match status" value="1"/>
</dbReference>
<dbReference type="Gene3D" id="3.40.50.720">
    <property type="entry name" value="NAD(P)-binding Rossmann-like Domain"/>
    <property type="match status" value="1"/>
</dbReference>
<dbReference type="GO" id="GO:0005737">
    <property type="term" value="C:cytoplasm"/>
    <property type="evidence" value="ECO:0007669"/>
    <property type="project" value="UniProtKB-SubCell"/>
</dbReference>
<evidence type="ECO:0000256" key="2">
    <source>
        <dbReference type="HAMAP-Rule" id="MF_01925"/>
    </source>
</evidence>
<evidence type="ECO:0000259" key="6">
    <source>
        <dbReference type="Pfam" id="PF03807"/>
    </source>
</evidence>
<dbReference type="AlphaFoldDB" id="A0A1D7QSX7"/>
<dbReference type="InterPro" id="IPR053790">
    <property type="entry name" value="P5CR-like_CS"/>
</dbReference>
<feature type="domain" description="Pyrroline-5-carboxylate reductase dimerisation" evidence="7">
    <location>
        <begin position="164"/>
        <end position="265"/>
    </location>
</feature>
<dbReference type="Pfam" id="PF03807">
    <property type="entry name" value="F420_oxidored"/>
    <property type="match status" value="1"/>
</dbReference>
<dbReference type="InterPro" id="IPR008927">
    <property type="entry name" value="6-PGluconate_DH-like_C_sf"/>
</dbReference>
<proteinExistence type="inferred from homology"/>
<dbReference type="UniPathway" id="UPA00098">
    <property type="reaction ID" value="UER00361"/>
</dbReference>
<keyword evidence="9" id="KW-1185">Reference proteome</keyword>
<evidence type="ECO:0000313" key="8">
    <source>
        <dbReference type="EMBL" id="AOM82112.1"/>
    </source>
</evidence>
<name>A0A1D7QSX7_9BACI</name>
<dbReference type="Gene3D" id="1.10.3730.10">
    <property type="entry name" value="ProC C-terminal domain-like"/>
    <property type="match status" value="1"/>
</dbReference>
<comment type="function">
    <text evidence="2">Catalyzes the reduction of 1-pyrroline-5-carboxylate (PCA) to L-proline.</text>
</comment>
<comment type="catalytic activity">
    <reaction evidence="2 5">
        <text>L-proline + NADP(+) = (S)-1-pyrroline-5-carboxylate + NADPH + 2 H(+)</text>
        <dbReference type="Rhea" id="RHEA:14109"/>
        <dbReference type="ChEBI" id="CHEBI:15378"/>
        <dbReference type="ChEBI" id="CHEBI:17388"/>
        <dbReference type="ChEBI" id="CHEBI:57783"/>
        <dbReference type="ChEBI" id="CHEBI:58349"/>
        <dbReference type="ChEBI" id="CHEBI:60039"/>
        <dbReference type="EC" id="1.5.1.2"/>
    </reaction>
</comment>
<dbReference type="PROSITE" id="PS00521">
    <property type="entry name" value="P5CR"/>
    <property type="match status" value="1"/>
</dbReference>
<dbReference type="PANTHER" id="PTHR11645">
    <property type="entry name" value="PYRROLINE-5-CARBOXYLATE REDUCTASE"/>
    <property type="match status" value="1"/>
</dbReference>
<evidence type="ECO:0000256" key="4">
    <source>
        <dbReference type="PIRSR" id="PIRSR000193-1"/>
    </source>
</evidence>
<dbReference type="PIRSF" id="PIRSF000193">
    <property type="entry name" value="Pyrrol-5-carb_rd"/>
    <property type="match status" value="1"/>
</dbReference>
<dbReference type="GO" id="GO:0004735">
    <property type="term" value="F:pyrroline-5-carboxylate reductase activity"/>
    <property type="evidence" value="ECO:0007669"/>
    <property type="project" value="UniProtKB-UniRule"/>
</dbReference>
<dbReference type="InterPro" id="IPR036291">
    <property type="entry name" value="NAD(P)-bd_dom_sf"/>
</dbReference>
<organism evidence="8 9">
    <name type="scientific">Salisediminibacterium beveridgei</name>
    <dbReference type="NCBI Taxonomy" id="632773"/>
    <lineage>
        <taxon>Bacteria</taxon>
        <taxon>Bacillati</taxon>
        <taxon>Bacillota</taxon>
        <taxon>Bacilli</taxon>
        <taxon>Bacillales</taxon>
        <taxon>Bacillaceae</taxon>
        <taxon>Salisediminibacterium</taxon>
    </lineage>
</organism>
<comment type="pathway">
    <text evidence="2 5">Amino-acid biosynthesis; L-proline biosynthesis; L-proline from L-glutamate 5-semialdehyde: step 1/1.</text>
</comment>
<dbReference type="HAMAP" id="MF_01925">
    <property type="entry name" value="P5C_reductase"/>
    <property type="match status" value="1"/>
</dbReference>
<dbReference type="RefSeq" id="WP_069364227.1">
    <property type="nucleotide sequence ID" value="NZ_CP012502.1"/>
</dbReference>
<evidence type="ECO:0000256" key="3">
    <source>
        <dbReference type="NCBIfam" id="TIGR00112"/>
    </source>
</evidence>
<dbReference type="NCBIfam" id="TIGR00112">
    <property type="entry name" value="proC"/>
    <property type="match status" value="1"/>
</dbReference>
<evidence type="ECO:0000259" key="7">
    <source>
        <dbReference type="Pfam" id="PF14748"/>
    </source>
</evidence>
<sequence length="269" mass="28589">MIQSNRKRLFIGAGRMGEAIITGMIQSGVASEQITALNAGNQDRLDHLHQTYGIQTSLHLHECVKTHDTLVLCIPPEQVVQLLEELAPVIEDQLIVSVAAGVDPSMMAQVLRDKTAISWIMPNTAAKLGKSISPYTLGEHLSNAQKEEVQFIVNAIGEGYETSENRVHQLTAITGSAPAFVYAFAQGMVERTKAEGLTEHEAAKLVAGMMEGAVAMLGGEESAAKLIDQVASPGGSTREGLNVLEAGDFHQLIGEAVSAANQHAAANKS</sequence>
<dbReference type="PANTHER" id="PTHR11645:SF49">
    <property type="entry name" value="PYRROLINE-5-CARBOXYLATE REDUCTASE 1"/>
    <property type="match status" value="1"/>
</dbReference>
<accession>A0A1D7QSX7</accession>
<dbReference type="Pfam" id="PF14748">
    <property type="entry name" value="P5CR_dimer"/>
    <property type="match status" value="1"/>
</dbReference>
<comment type="catalytic activity">
    <reaction evidence="2">
        <text>L-proline + NAD(+) = (S)-1-pyrroline-5-carboxylate + NADH + 2 H(+)</text>
        <dbReference type="Rhea" id="RHEA:14105"/>
        <dbReference type="ChEBI" id="CHEBI:15378"/>
        <dbReference type="ChEBI" id="CHEBI:17388"/>
        <dbReference type="ChEBI" id="CHEBI:57540"/>
        <dbReference type="ChEBI" id="CHEBI:57945"/>
        <dbReference type="ChEBI" id="CHEBI:60039"/>
        <dbReference type="EC" id="1.5.1.2"/>
    </reaction>
</comment>
<evidence type="ECO:0000256" key="1">
    <source>
        <dbReference type="ARBA" id="ARBA00005525"/>
    </source>
</evidence>
<dbReference type="InterPro" id="IPR028939">
    <property type="entry name" value="P5C_Rdtase_cat_N"/>
</dbReference>
<feature type="domain" description="Pyrroline-5-carboxylate reductase catalytic N-terminal" evidence="6">
    <location>
        <begin position="10"/>
        <end position="101"/>
    </location>
</feature>
<gene>
    <name evidence="8" type="primary">proI-1</name>
    <name evidence="2" type="synonym">proC</name>
    <name evidence="8" type="ORF">BBEV_0740</name>
</gene>
<dbReference type="EC" id="1.5.1.2" evidence="2 3"/>
<keyword evidence="2" id="KW-0963">Cytoplasm</keyword>
<protein>
    <recommendedName>
        <fullName evidence="2 3">Pyrroline-5-carboxylate reductase</fullName>
        <shortName evidence="2">P5C reductase</shortName>
        <shortName evidence="2">P5CR</shortName>
        <ecNumber evidence="2 3">1.5.1.2</ecNumber>
    </recommendedName>
    <alternativeName>
        <fullName evidence="2">PCA reductase</fullName>
    </alternativeName>
</protein>
<dbReference type="InterPro" id="IPR029036">
    <property type="entry name" value="P5CR_dimer"/>
</dbReference>
<dbReference type="STRING" id="632773.BBEV_0740"/>
<dbReference type="KEGG" id="bbev:BBEV_0740"/>